<dbReference type="EMBL" id="QKSB01000002">
    <property type="protein sequence ID" value="PZE17756.1"/>
    <property type="molecule type" value="Genomic_DNA"/>
</dbReference>
<dbReference type="AlphaFoldDB" id="A0A2W1NIK2"/>
<evidence type="ECO:0000256" key="6">
    <source>
        <dbReference type="HAMAP-Rule" id="MF_00735"/>
    </source>
</evidence>
<dbReference type="NCBIfam" id="NF001785">
    <property type="entry name" value="PRK00517.2-2"/>
    <property type="match status" value="1"/>
</dbReference>
<dbReference type="PANTHER" id="PTHR43648">
    <property type="entry name" value="ELECTRON TRANSFER FLAVOPROTEIN BETA SUBUNIT LYSINE METHYLTRANSFERASE"/>
    <property type="match status" value="1"/>
</dbReference>
<reference evidence="7 8" key="1">
    <citation type="submission" date="2018-06" db="EMBL/GenBank/DDBJ databases">
        <title>The draft genome sequence of Crocinitomix sp. SM1701.</title>
        <authorList>
            <person name="Zhang X."/>
        </authorList>
    </citation>
    <scope>NUCLEOTIDE SEQUENCE [LARGE SCALE GENOMIC DNA]</scope>
    <source>
        <strain evidence="7 8">SM1701</strain>
    </source>
</reference>
<organism evidence="7 8">
    <name type="scientific">Putridiphycobacter roseus</name>
    <dbReference type="NCBI Taxonomy" id="2219161"/>
    <lineage>
        <taxon>Bacteria</taxon>
        <taxon>Pseudomonadati</taxon>
        <taxon>Bacteroidota</taxon>
        <taxon>Flavobacteriia</taxon>
        <taxon>Flavobacteriales</taxon>
        <taxon>Crocinitomicaceae</taxon>
        <taxon>Putridiphycobacter</taxon>
    </lineage>
</organism>
<evidence type="ECO:0000256" key="1">
    <source>
        <dbReference type="ARBA" id="ARBA00009741"/>
    </source>
</evidence>
<comment type="function">
    <text evidence="6">Methylates ribosomal protein L11.</text>
</comment>
<keyword evidence="5 6" id="KW-0949">S-adenosyl-L-methionine</keyword>
<dbReference type="CDD" id="cd02440">
    <property type="entry name" value="AdoMet_MTases"/>
    <property type="match status" value="1"/>
</dbReference>
<dbReference type="Pfam" id="PF06325">
    <property type="entry name" value="PrmA"/>
    <property type="match status" value="1"/>
</dbReference>
<keyword evidence="7" id="KW-0689">Ribosomal protein</keyword>
<gene>
    <name evidence="6" type="primary">prmA</name>
    <name evidence="7" type="ORF">DNU06_03825</name>
</gene>
<evidence type="ECO:0000313" key="8">
    <source>
        <dbReference type="Proteomes" id="UP000249248"/>
    </source>
</evidence>
<comment type="caution">
    <text evidence="7">The sequence shown here is derived from an EMBL/GenBank/DDBJ whole genome shotgun (WGS) entry which is preliminary data.</text>
</comment>
<dbReference type="GO" id="GO:0032259">
    <property type="term" value="P:methylation"/>
    <property type="evidence" value="ECO:0007669"/>
    <property type="project" value="UniProtKB-KW"/>
</dbReference>
<keyword evidence="8" id="KW-1185">Reference proteome</keyword>
<feature type="binding site" evidence="6">
    <location>
        <position position="147"/>
    </location>
    <ligand>
        <name>S-adenosyl-L-methionine</name>
        <dbReference type="ChEBI" id="CHEBI:59789"/>
    </ligand>
</feature>
<evidence type="ECO:0000256" key="2">
    <source>
        <dbReference type="ARBA" id="ARBA00022490"/>
    </source>
</evidence>
<dbReference type="OrthoDB" id="9785995at2"/>
<evidence type="ECO:0000313" key="7">
    <source>
        <dbReference type="EMBL" id="PZE17756.1"/>
    </source>
</evidence>
<keyword evidence="2 6" id="KW-0963">Cytoplasm</keyword>
<accession>A0A2W1NIK2</accession>
<comment type="catalytic activity">
    <reaction evidence="6">
        <text>L-lysyl-[protein] + 3 S-adenosyl-L-methionine = N(6),N(6),N(6)-trimethyl-L-lysyl-[protein] + 3 S-adenosyl-L-homocysteine + 3 H(+)</text>
        <dbReference type="Rhea" id="RHEA:54192"/>
        <dbReference type="Rhea" id="RHEA-COMP:9752"/>
        <dbReference type="Rhea" id="RHEA-COMP:13826"/>
        <dbReference type="ChEBI" id="CHEBI:15378"/>
        <dbReference type="ChEBI" id="CHEBI:29969"/>
        <dbReference type="ChEBI" id="CHEBI:57856"/>
        <dbReference type="ChEBI" id="CHEBI:59789"/>
        <dbReference type="ChEBI" id="CHEBI:61961"/>
    </reaction>
</comment>
<dbReference type="HAMAP" id="MF_00735">
    <property type="entry name" value="Methyltr_PrmA"/>
    <property type="match status" value="1"/>
</dbReference>
<dbReference type="RefSeq" id="WP_111061907.1">
    <property type="nucleotide sequence ID" value="NZ_JBHUCU010000002.1"/>
</dbReference>
<name>A0A2W1NIK2_9FLAO</name>
<keyword evidence="7" id="KW-0687">Ribonucleoprotein</keyword>
<dbReference type="GO" id="GO:0005737">
    <property type="term" value="C:cytoplasm"/>
    <property type="evidence" value="ECO:0007669"/>
    <property type="project" value="UniProtKB-SubCell"/>
</dbReference>
<evidence type="ECO:0000256" key="4">
    <source>
        <dbReference type="ARBA" id="ARBA00022679"/>
    </source>
</evidence>
<comment type="similarity">
    <text evidence="1 6">Belongs to the methyltransferase superfamily. PrmA family.</text>
</comment>
<dbReference type="SUPFAM" id="SSF53335">
    <property type="entry name" value="S-adenosyl-L-methionine-dependent methyltransferases"/>
    <property type="match status" value="1"/>
</dbReference>
<keyword evidence="3 6" id="KW-0489">Methyltransferase</keyword>
<dbReference type="Proteomes" id="UP000249248">
    <property type="component" value="Unassembled WGS sequence"/>
</dbReference>
<feature type="binding site" evidence="6">
    <location>
        <position position="211"/>
    </location>
    <ligand>
        <name>S-adenosyl-L-methionine</name>
        <dbReference type="ChEBI" id="CHEBI:59789"/>
    </ligand>
</feature>
<dbReference type="Gene3D" id="3.40.50.150">
    <property type="entry name" value="Vaccinia Virus protein VP39"/>
    <property type="match status" value="1"/>
</dbReference>
<feature type="binding site" evidence="6">
    <location>
        <position position="169"/>
    </location>
    <ligand>
        <name>S-adenosyl-L-methionine</name>
        <dbReference type="ChEBI" id="CHEBI:59789"/>
    </ligand>
</feature>
<keyword evidence="4 6" id="KW-0808">Transferase</keyword>
<dbReference type="InterPro" id="IPR004498">
    <property type="entry name" value="Ribosomal_PrmA_MeTrfase"/>
</dbReference>
<dbReference type="InterPro" id="IPR029063">
    <property type="entry name" value="SAM-dependent_MTases_sf"/>
</dbReference>
<dbReference type="EC" id="2.1.1.-" evidence="6"/>
<proteinExistence type="inferred from homology"/>
<sequence length="275" mass="30896">MNYIELNIEFKTLEPWREVVMTELAENGFESFVDTKLGLNAYIKEEGYALNVTEILAPFSAQIEHFHEKEIVDENWNAAWESNFDPVFVGEQLAILAPFHEDDGSRELVIRIQPQMSFGTGHHQTTWLASQKMLSLDLKGKKVLDMGTGTGVLAVLAEKLGAIEIFAPDIDTWAFENAKENCTLNQTKHVEVALGGAELLKNMAFDLIIANINKNILLDQIATYAKVAAPNATLLMSGFFSTDAPDLIEHANKFGFIFEKAYHKDEWALLNFKKI</sequence>
<evidence type="ECO:0000256" key="3">
    <source>
        <dbReference type="ARBA" id="ARBA00022603"/>
    </source>
</evidence>
<evidence type="ECO:0000256" key="5">
    <source>
        <dbReference type="ARBA" id="ARBA00022691"/>
    </source>
</evidence>
<dbReference type="GO" id="GO:0016279">
    <property type="term" value="F:protein-lysine N-methyltransferase activity"/>
    <property type="evidence" value="ECO:0007669"/>
    <property type="project" value="RHEA"/>
</dbReference>
<dbReference type="GO" id="GO:0005840">
    <property type="term" value="C:ribosome"/>
    <property type="evidence" value="ECO:0007669"/>
    <property type="project" value="UniProtKB-KW"/>
</dbReference>
<dbReference type="InterPro" id="IPR050078">
    <property type="entry name" value="Ribosomal_L11_MeTrfase_PrmA"/>
</dbReference>
<comment type="subcellular location">
    <subcellularLocation>
        <location evidence="6">Cytoplasm</location>
    </subcellularLocation>
</comment>
<dbReference type="PANTHER" id="PTHR43648:SF1">
    <property type="entry name" value="ELECTRON TRANSFER FLAVOPROTEIN BETA SUBUNIT LYSINE METHYLTRANSFERASE"/>
    <property type="match status" value="1"/>
</dbReference>
<feature type="binding site" evidence="6">
    <location>
        <position position="126"/>
    </location>
    <ligand>
        <name>S-adenosyl-L-methionine</name>
        <dbReference type="ChEBI" id="CHEBI:59789"/>
    </ligand>
</feature>
<protein>
    <recommendedName>
        <fullName evidence="6">Ribosomal protein L11 methyltransferase</fullName>
        <shortName evidence="6">L11 Mtase</shortName>
        <ecNumber evidence="6">2.1.1.-</ecNumber>
    </recommendedName>
</protein>